<feature type="compositionally biased region" description="Polar residues" evidence="1">
    <location>
        <begin position="1"/>
        <end position="13"/>
    </location>
</feature>
<dbReference type="InterPro" id="IPR018060">
    <property type="entry name" value="HTH_AraC"/>
</dbReference>
<keyword evidence="4" id="KW-1185">Reference proteome</keyword>
<name>A0A7H0LJ72_9SPHN</name>
<sequence length="308" mass="34079">MIESGTHTPNVSAESFGLPPNTALRYERPDPRLAAYLTDYHVLDSDESDVGSVIEWMLPSWPAIRVILADNPIALTIGGTTYDPMPEATLYGTTSKAMRLRTSGGVTIGAGITPLGWSRLFRGPADGYRDRIVSLDTVMPPAIVTELVSLLRASDRALDVKAILDRFFLDHMGPPDRNEAEIRALMALIVDDKTQDLSTAAARIGIDARRLRRLATRHFGFPPKTLLLRARFLRSFLKMLAVRDHADYSLIATTYHDASHFLRDANRFLGMTPRRFMAMRTPYLDAALRARAVVFGTATTALHDVDAG</sequence>
<dbReference type="GO" id="GO:0043565">
    <property type="term" value="F:sequence-specific DNA binding"/>
    <property type="evidence" value="ECO:0007669"/>
    <property type="project" value="InterPro"/>
</dbReference>
<feature type="region of interest" description="Disordered" evidence="1">
    <location>
        <begin position="1"/>
        <end position="22"/>
    </location>
</feature>
<accession>A0A7H0LJ72</accession>
<dbReference type="EMBL" id="CP061038">
    <property type="protein sequence ID" value="QNQ09725.1"/>
    <property type="molecule type" value="Genomic_DNA"/>
</dbReference>
<evidence type="ECO:0000313" key="3">
    <source>
        <dbReference type="EMBL" id="QNQ09725.1"/>
    </source>
</evidence>
<evidence type="ECO:0000313" key="4">
    <source>
        <dbReference type="Proteomes" id="UP000516148"/>
    </source>
</evidence>
<dbReference type="Gene3D" id="1.10.10.60">
    <property type="entry name" value="Homeodomain-like"/>
    <property type="match status" value="1"/>
</dbReference>
<dbReference type="AlphaFoldDB" id="A0A7H0LJ72"/>
<evidence type="ECO:0000259" key="2">
    <source>
        <dbReference type="PROSITE" id="PS01124"/>
    </source>
</evidence>
<dbReference type="GO" id="GO:0003700">
    <property type="term" value="F:DNA-binding transcription factor activity"/>
    <property type="evidence" value="ECO:0007669"/>
    <property type="project" value="InterPro"/>
</dbReference>
<proteinExistence type="predicted"/>
<reference evidence="3 4" key="1">
    <citation type="submission" date="2020-09" db="EMBL/GenBank/DDBJ databases">
        <title>Sphingomonas sp., a new species isolated from pork steak.</title>
        <authorList>
            <person name="Heidler von Heilborn D."/>
        </authorList>
    </citation>
    <scope>NUCLEOTIDE SEQUENCE [LARGE SCALE GENOMIC DNA]</scope>
    <source>
        <strain evidence="4">S8-3T</strain>
    </source>
</reference>
<dbReference type="RefSeq" id="WP_187762034.1">
    <property type="nucleotide sequence ID" value="NZ_CP061038.1"/>
</dbReference>
<organism evidence="3 4">
    <name type="scientific">Sphingomonas alpina</name>
    <dbReference type="NCBI Taxonomy" id="653931"/>
    <lineage>
        <taxon>Bacteria</taxon>
        <taxon>Pseudomonadati</taxon>
        <taxon>Pseudomonadota</taxon>
        <taxon>Alphaproteobacteria</taxon>
        <taxon>Sphingomonadales</taxon>
        <taxon>Sphingomonadaceae</taxon>
        <taxon>Sphingomonas</taxon>
    </lineage>
</organism>
<protein>
    <submittedName>
        <fullName evidence="3">Helix-turn-helix domain-containing protein</fullName>
    </submittedName>
</protein>
<feature type="domain" description="HTH araC/xylS-type" evidence="2">
    <location>
        <begin position="180"/>
        <end position="279"/>
    </location>
</feature>
<dbReference type="KEGG" id="spap:H3Z74_00200"/>
<gene>
    <name evidence="3" type="ORF">H3Z74_00200</name>
</gene>
<evidence type="ECO:0000256" key="1">
    <source>
        <dbReference type="SAM" id="MobiDB-lite"/>
    </source>
</evidence>
<dbReference type="Pfam" id="PF12833">
    <property type="entry name" value="HTH_18"/>
    <property type="match status" value="1"/>
</dbReference>
<dbReference type="Proteomes" id="UP000516148">
    <property type="component" value="Chromosome"/>
</dbReference>
<dbReference type="PROSITE" id="PS01124">
    <property type="entry name" value="HTH_ARAC_FAMILY_2"/>
    <property type="match status" value="1"/>
</dbReference>